<sequence>MQPYLFLTLASFALCLWGKQTKVNLQWSICDSDPQAILQKLGENGSREPYKKTPVTYFDTNPPSYSWVGLMFRTKTRRGEELSAVKARFDPTTSDAPAGFFGDKEKVDINRTKSNDSAERFLCVWDRYGNDTSFTCQIQSLLAGRMELWTDEQVRFAERCQNVKWEDLVGFGPYPNPKWRLNMLGVRAVFDNVLAGPFHLMELEVKVLKHKGDEVYEMISRYLIEHDILLCQKQEPRTIRLFEAMGYSGSYHSLVDQLG</sequence>
<dbReference type="InParanoid" id="A0A084QXN5"/>
<feature type="signal peptide" evidence="1">
    <location>
        <begin position="1"/>
        <end position="18"/>
    </location>
</feature>
<feature type="chain" id="PRO_5001779772" description="CYTH domain-containing protein" evidence="1">
    <location>
        <begin position="19"/>
        <end position="259"/>
    </location>
</feature>
<protein>
    <recommendedName>
        <fullName evidence="4">CYTH domain-containing protein</fullName>
    </recommendedName>
</protein>
<dbReference type="AlphaFoldDB" id="A0A084QXN5"/>
<proteinExistence type="predicted"/>
<dbReference type="HOGENOM" id="CLU_101058_0_0_1"/>
<keyword evidence="1" id="KW-0732">Signal</keyword>
<name>A0A084QXN5_STAC4</name>
<dbReference type="EMBL" id="KL659748">
    <property type="protein sequence ID" value="KFA68720.1"/>
    <property type="molecule type" value="Genomic_DNA"/>
</dbReference>
<evidence type="ECO:0000313" key="3">
    <source>
        <dbReference type="Proteomes" id="UP000028524"/>
    </source>
</evidence>
<gene>
    <name evidence="2" type="ORF">S40285_09312</name>
</gene>
<evidence type="ECO:0000256" key="1">
    <source>
        <dbReference type="SAM" id="SignalP"/>
    </source>
</evidence>
<organism evidence="2 3">
    <name type="scientific">Stachybotrys chlorohalonatus (strain IBT 40285)</name>
    <dbReference type="NCBI Taxonomy" id="1283841"/>
    <lineage>
        <taxon>Eukaryota</taxon>
        <taxon>Fungi</taxon>
        <taxon>Dikarya</taxon>
        <taxon>Ascomycota</taxon>
        <taxon>Pezizomycotina</taxon>
        <taxon>Sordariomycetes</taxon>
        <taxon>Hypocreomycetidae</taxon>
        <taxon>Hypocreales</taxon>
        <taxon>Stachybotryaceae</taxon>
        <taxon>Stachybotrys</taxon>
    </lineage>
</organism>
<dbReference type="OMA" id="LQWAICD"/>
<dbReference type="OrthoDB" id="3917713at2759"/>
<evidence type="ECO:0008006" key="4">
    <source>
        <dbReference type="Google" id="ProtNLM"/>
    </source>
</evidence>
<evidence type="ECO:0000313" key="2">
    <source>
        <dbReference type="EMBL" id="KFA68720.1"/>
    </source>
</evidence>
<dbReference type="Proteomes" id="UP000028524">
    <property type="component" value="Unassembled WGS sequence"/>
</dbReference>
<accession>A0A084QXN5</accession>
<keyword evidence="3" id="KW-1185">Reference proteome</keyword>
<reference evidence="2 3" key="1">
    <citation type="journal article" date="2014" name="BMC Genomics">
        <title>Comparative genome sequencing reveals chemotype-specific gene clusters in the toxigenic black mold Stachybotrys.</title>
        <authorList>
            <person name="Semeiks J."/>
            <person name="Borek D."/>
            <person name="Otwinowski Z."/>
            <person name="Grishin N.V."/>
        </authorList>
    </citation>
    <scope>NUCLEOTIDE SEQUENCE [LARGE SCALE GENOMIC DNA]</scope>
    <source>
        <strain evidence="2 3">IBT 40285</strain>
    </source>
</reference>